<dbReference type="InterPro" id="IPR004220">
    <property type="entry name" value="5-COMe_2-OHmuconate_Isoase"/>
</dbReference>
<name>A0ABY6DFH4_9RHOB</name>
<evidence type="ECO:0000313" key="2">
    <source>
        <dbReference type="Proteomes" id="UP001064087"/>
    </source>
</evidence>
<sequence>MPHVMIDHSDDVGNTEALNGLCQAVFDVLATHPSIPNAQAIKVRTLASGAHRLGSEPQSYAHATLLLLPGRSAEVKADLANRLLQVLSDMLPQVGSLSVNLDDLDPAYAKRVL</sequence>
<dbReference type="Pfam" id="PF02962">
    <property type="entry name" value="CHMI"/>
    <property type="match status" value="1"/>
</dbReference>
<dbReference type="EMBL" id="CP106738">
    <property type="protein sequence ID" value="UXX84891.1"/>
    <property type="molecule type" value="Genomic_DNA"/>
</dbReference>
<dbReference type="PANTHER" id="PTHR37950:SF1">
    <property type="entry name" value="4-HYDROXYPHENYLACETATE CATABOLISM PROTEIN"/>
    <property type="match status" value="1"/>
</dbReference>
<dbReference type="Gene3D" id="3.30.429.10">
    <property type="entry name" value="Macrophage Migration Inhibitory Factor"/>
    <property type="match status" value="1"/>
</dbReference>
<dbReference type="Proteomes" id="UP001064087">
    <property type="component" value="Chromosome"/>
</dbReference>
<dbReference type="GO" id="GO:0016853">
    <property type="term" value="F:isomerase activity"/>
    <property type="evidence" value="ECO:0007669"/>
    <property type="project" value="UniProtKB-KW"/>
</dbReference>
<dbReference type="SUPFAM" id="SSF55331">
    <property type="entry name" value="Tautomerase/MIF"/>
    <property type="match status" value="1"/>
</dbReference>
<keyword evidence="2" id="KW-1185">Reference proteome</keyword>
<proteinExistence type="predicted"/>
<reference evidence="1" key="1">
    <citation type="submission" date="2022-10" db="EMBL/GenBank/DDBJ databases">
        <title>Roseovarius pelagicus sp. nov., isolated from Arctic seawater.</title>
        <authorList>
            <person name="Hong Y.W."/>
            <person name="Hwang C.Y."/>
        </authorList>
    </citation>
    <scope>NUCLEOTIDE SEQUENCE</scope>
    <source>
        <strain evidence="1">HL-MP18</strain>
    </source>
</reference>
<organism evidence="1 2">
    <name type="scientific">Roseovarius pelagicus</name>
    <dbReference type="NCBI Taxonomy" id="2980108"/>
    <lineage>
        <taxon>Bacteria</taxon>
        <taxon>Pseudomonadati</taxon>
        <taxon>Pseudomonadota</taxon>
        <taxon>Alphaproteobacteria</taxon>
        <taxon>Rhodobacterales</taxon>
        <taxon>Roseobacteraceae</taxon>
        <taxon>Roseovarius</taxon>
    </lineage>
</organism>
<keyword evidence="1" id="KW-0413">Isomerase</keyword>
<dbReference type="InterPro" id="IPR014347">
    <property type="entry name" value="Tautomerase/MIF_sf"/>
</dbReference>
<protein>
    <submittedName>
        <fullName evidence="1">5-carboxymethyl-2-hydroxymuconate isomerase</fullName>
    </submittedName>
</protein>
<gene>
    <name evidence="1" type="ORF">N7U68_09725</name>
</gene>
<accession>A0ABY6DFH4</accession>
<dbReference type="RefSeq" id="WP_263048978.1">
    <property type="nucleotide sequence ID" value="NZ_CP106738.1"/>
</dbReference>
<dbReference type="PANTHER" id="PTHR37950">
    <property type="entry name" value="4-HYDROXYPHENYLACETATE CATABOLISM PROTEIN"/>
    <property type="match status" value="1"/>
</dbReference>
<evidence type="ECO:0000313" key="1">
    <source>
        <dbReference type="EMBL" id="UXX84891.1"/>
    </source>
</evidence>